<reference evidence="2 3" key="1">
    <citation type="submission" date="2014-07" db="EMBL/GenBank/DDBJ databases">
        <title>Genome of Chryseobacterium soli DSM 19298.</title>
        <authorList>
            <person name="Stropko S.J."/>
            <person name="Pipes S.E."/>
            <person name="Newman J."/>
        </authorList>
    </citation>
    <scope>NUCLEOTIDE SEQUENCE [LARGE SCALE GENOMIC DNA]</scope>
    <source>
        <strain evidence="2 3">DSM 19298</strain>
    </source>
</reference>
<evidence type="ECO:0000313" key="2">
    <source>
        <dbReference type="EMBL" id="KFF12354.1"/>
    </source>
</evidence>
<protein>
    <submittedName>
        <fullName evidence="2">Uncharacterized protein</fullName>
    </submittedName>
</protein>
<evidence type="ECO:0000313" key="3">
    <source>
        <dbReference type="Proteomes" id="UP000028705"/>
    </source>
</evidence>
<dbReference type="Proteomes" id="UP000028705">
    <property type="component" value="Unassembled WGS sequence"/>
</dbReference>
<dbReference type="AlphaFoldDB" id="A0A086A6P0"/>
<organism evidence="2 3">
    <name type="scientific">Chryseobacterium soli</name>
    <dbReference type="NCBI Taxonomy" id="445961"/>
    <lineage>
        <taxon>Bacteria</taxon>
        <taxon>Pseudomonadati</taxon>
        <taxon>Bacteroidota</taxon>
        <taxon>Flavobacteriia</taxon>
        <taxon>Flavobacteriales</taxon>
        <taxon>Weeksellaceae</taxon>
        <taxon>Chryseobacterium group</taxon>
        <taxon>Chryseobacterium</taxon>
    </lineage>
</organism>
<proteinExistence type="predicted"/>
<feature type="signal peptide" evidence="1">
    <location>
        <begin position="1"/>
        <end position="21"/>
    </location>
</feature>
<keyword evidence="3" id="KW-1185">Reference proteome</keyword>
<keyword evidence="1" id="KW-0732">Signal</keyword>
<gene>
    <name evidence="2" type="ORF">IW15_12425</name>
</gene>
<accession>A0A086A6P0</accession>
<name>A0A086A6P0_9FLAO</name>
<comment type="caution">
    <text evidence="2">The sequence shown here is derived from an EMBL/GenBank/DDBJ whole genome shotgun (WGS) entry which is preliminary data.</text>
</comment>
<sequence>MKINNMKLLFLLLLISTALFGQSNNEIQNQRKLKNYIHLDSIDVYSKDYPTKLIEGSGLFKNKKNKDIGSIGYSTEITKDKNGKIVRVLKSESDHYDEYNKKPQKSVISKITIYFDEFQQPDLAKYISKIFISSSLVTTKTKLFDLKADNEDTYEFRQVKDVLNEIKEK</sequence>
<dbReference type="EMBL" id="JPRH01000004">
    <property type="protein sequence ID" value="KFF12354.1"/>
    <property type="molecule type" value="Genomic_DNA"/>
</dbReference>
<feature type="chain" id="PRO_5001802379" evidence="1">
    <location>
        <begin position="22"/>
        <end position="169"/>
    </location>
</feature>
<dbReference type="STRING" id="445961.IW15_12425"/>
<evidence type="ECO:0000256" key="1">
    <source>
        <dbReference type="SAM" id="SignalP"/>
    </source>
</evidence>